<evidence type="ECO:0000313" key="2">
    <source>
        <dbReference type="EMBL" id="BAE24014.1"/>
    </source>
</evidence>
<reference evidence="2" key="5">
    <citation type="journal article" date="2002" name="Nature">
        <title>Analysis of the mouse transcriptome based on functional annotation of 60,770 full-length cDNAs.</title>
        <authorList>
            <consortium name="The FANTOM Consortium and the RIKEN Genome Exploration Research Group Phase I and II Team"/>
        </authorList>
    </citation>
    <scope>NUCLEOTIDE SEQUENCE</scope>
    <source>
        <strain evidence="2">C57BL/6J</strain>
        <tissue evidence="2">Cortex</tissue>
    </source>
</reference>
<evidence type="ECO:0000256" key="1">
    <source>
        <dbReference type="SAM" id="Phobius"/>
    </source>
</evidence>
<accession>Q3UTG6</accession>
<sequence>MVTVCYLTNKVPCEPRSLRWLVSPLVPFYVLFPLLSIKLLLVCLFPVQPGFLLINSLLCSPSC</sequence>
<keyword evidence="1" id="KW-0812">Transmembrane</keyword>
<reference evidence="2" key="1">
    <citation type="journal article" date="1999" name="Methods Enzymol.">
        <title>High-efficiency full-length cDNA cloning.</title>
        <authorList>
            <person name="Carninci P."/>
            <person name="Hayashizaki Y."/>
        </authorList>
    </citation>
    <scope>NUCLEOTIDE SEQUENCE</scope>
    <source>
        <strain evidence="2">C57BL/6J</strain>
        <tissue evidence="2">Cortex</tissue>
    </source>
</reference>
<reference evidence="2" key="2">
    <citation type="journal article" date="2000" name="Genome Res.">
        <title>Normalization and subtraction of cap-trapper-selected cDNAs to prepare full-length cDNA libraries for rapid discovery of new genes.</title>
        <authorList>
            <person name="Carninci P."/>
            <person name="Shibata Y."/>
            <person name="Hayatsu N."/>
            <person name="Sugahara Y."/>
            <person name="Shibata K."/>
            <person name="Itoh M."/>
            <person name="Konno H."/>
            <person name="Okazaki Y."/>
            <person name="Muramatsu M."/>
            <person name="Hayashizaki Y."/>
        </authorList>
    </citation>
    <scope>NUCLEOTIDE SEQUENCE</scope>
    <source>
        <strain evidence="2">C57BL/6J</strain>
        <tissue evidence="2">Cortex</tissue>
    </source>
</reference>
<proteinExistence type="evidence at transcript level"/>
<keyword evidence="1" id="KW-1133">Transmembrane helix</keyword>
<keyword evidence="1" id="KW-0472">Membrane</keyword>
<reference evidence="2" key="6">
    <citation type="submission" date="2004-03" db="EMBL/GenBank/DDBJ databases">
        <authorList>
            <person name="Arakawa T."/>
            <person name="Carninci P."/>
            <person name="Fukuda S."/>
            <person name="Hashizume W."/>
            <person name="Hayashida K."/>
            <person name="Hori F."/>
            <person name="Iida J."/>
            <person name="Imamura K."/>
            <person name="Imotani K."/>
            <person name="Itoh M."/>
            <person name="Kanagawa S."/>
            <person name="Kawai J."/>
            <person name="Kojima M."/>
            <person name="Konno H."/>
            <person name="Murata M."/>
            <person name="Nakamura M."/>
            <person name="Ninomiya N."/>
            <person name="Nishiyori H."/>
            <person name="Nomura K."/>
            <person name="Ohno M."/>
            <person name="Sakazume N."/>
            <person name="Sano H."/>
            <person name="Sasaki D."/>
            <person name="Shibata K."/>
            <person name="Shiraki T."/>
            <person name="Tagami M."/>
            <person name="Tagami Y."/>
            <person name="Waki K."/>
            <person name="Watahiki A."/>
            <person name="Muramatsu M."/>
            <person name="Hayashizaki Y."/>
        </authorList>
    </citation>
    <scope>NUCLEOTIDE SEQUENCE</scope>
    <source>
        <strain evidence="2">C57BL/6J</strain>
        <tissue evidence="2">Cortex</tissue>
    </source>
</reference>
<feature type="transmembrane region" description="Helical" evidence="1">
    <location>
        <begin position="26"/>
        <end position="47"/>
    </location>
</feature>
<reference evidence="2" key="4">
    <citation type="journal article" date="2001" name="Nature">
        <title>Functional annotation of a full-length mouse cDNA collection.</title>
        <authorList>
            <consortium name="The RIKEN Genome Exploration Research Group Phase II Team and the FANTOM Consortium"/>
        </authorList>
    </citation>
    <scope>NUCLEOTIDE SEQUENCE</scope>
    <source>
        <strain evidence="2">C57BL/6J</strain>
        <tissue evidence="2">Cortex</tissue>
    </source>
</reference>
<reference evidence="2" key="8">
    <citation type="journal article" date="2005" name="Science">
        <title>Antisense Transcription in the Mammalian Transcriptome.</title>
        <authorList>
            <consortium name="RIKEN Genome Exploration Research Group and Genome Science Group (Genome Network Project Core Group) and the FANTOM Consortium"/>
        </authorList>
    </citation>
    <scope>NUCLEOTIDE SEQUENCE</scope>
    <source>
        <strain evidence="2">C57BL/6J</strain>
        <tissue evidence="2">Cortex</tissue>
    </source>
</reference>
<organism evidence="2">
    <name type="scientific">Mus musculus</name>
    <name type="common">Mouse</name>
    <dbReference type="NCBI Taxonomy" id="10090"/>
    <lineage>
        <taxon>Eukaryota</taxon>
        <taxon>Metazoa</taxon>
        <taxon>Chordata</taxon>
        <taxon>Craniata</taxon>
        <taxon>Vertebrata</taxon>
        <taxon>Euteleostomi</taxon>
        <taxon>Mammalia</taxon>
        <taxon>Eutheria</taxon>
        <taxon>Euarchontoglires</taxon>
        <taxon>Glires</taxon>
        <taxon>Rodentia</taxon>
        <taxon>Myomorpha</taxon>
        <taxon>Muroidea</taxon>
        <taxon>Muridae</taxon>
        <taxon>Murinae</taxon>
        <taxon>Mus</taxon>
        <taxon>Mus</taxon>
    </lineage>
</organism>
<protein>
    <submittedName>
        <fullName evidence="2">Uncharacterized protein</fullName>
    </submittedName>
</protein>
<reference evidence="2" key="3">
    <citation type="journal article" date="2000" name="Genome Res.">
        <title>RIKEN integrated sequence analysis (RISA) system--384-format sequencing pipeline with 384 multicapillary sequencer.</title>
        <authorList>
            <person name="Shibata K."/>
            <person name="Itoh M."/>
            <person name="Aizawa K."/>
            <person name="Nagaoka S."/>
            <person name="Sasaki N."/>
            <person name="Carninci P."/>
            <person name="Konno H."/>
            <person name="Akiyama J."/>
            <person name="Nishi K."/>
            <person name="Kitsunai T."/>
            <person name="Tashiro H."/>
            <person name="Itoh M."/>
            <person name="Sumi N."/>
            <person name="Ishii Y."/>
            <person name="Nakamura S."/>
            <person name="Hazama M."/>
            <person name="Nishine T."/>
            <person name="Harada A."/>
            <person name="Yamamoto R."/>
            <person name="Matsumoto H."/>
            <person name="Sakaguchi S."/>
            <person name="Ikegami T."/>
            <person name="Kashiwagi K."/>
            <person name="Fujiwake S."/>
            <person name="Inoue K."/>
            <person name="Togawa Y."/>
            <person name="Izawa M."/>
            <person name="Ohara E."/>
            <person name="Watahiki M."/>
            <person name="Yoneda Y."/>
            <person name="Ishikawa T."/>
            <person name="Ozawa K."/>
            <person name="Tanaka T."/>
            <person name="Matsuura S."/>
            <person name="Kawai J."/>
            <person name="Okazaki Y."/>
            <person name="Muramatsu M."/>
            <person name="Inoue Y."/>
            <person name="Kira A."/>
            <person name="Hayashizaki Y."/>
        </authorList>
    </citation>
    <scope>NUCLEOTIDE SEQUENCE</scope>
    <source>
        <strain evidence="2">C57BL/6J</strain>
        <tissue evidence="2">Cortex</tissue>
    </source>
</reference>
<reference evidence="2" key="7">
    <citation type="journal article" date="2005" name="Science">
        <title>The Transcriptional Landscape of the Mammalian Genome.</title>
        <authorList>
            <consortium name="The FANTOM Consortium"/>
            <consortium name="Riken Genome Exploration Research Group and Genome Science Group (Genome Network Project Core Group)"/>
        </authorList>
    </citation>
    <scope>NUCLEOTIDE SEQUENCE</scope>
    <source>
        <strain evidence="2">C57BL/6J</strain>
        <tissue evidence="2">Cortex</tissue>
    </source>
</reference>
<name>Q3UTG6_MOUSE</name>
<dbReference type="EMBL" id="AK139442">
    <property type="protein sequence ID" value="BAE24014.1"/>
    <property type="molecule type" value="mRNA"/>
</dbReference>
<dbReference type="AlphaFoldDB" id="Q3UTG6"/>